<evidence type="ECO:0000313" key="2">
    <source>
        <dbReference type="EnsemblPlants" id="PGSC0003DMT400043706"/>
    </source>
</evidence>
<dbReference type="PROSITE" id="PS50879">
    <property type="entry name" value="RNASE_H_1"/>
    <property type="match status" value="1"/>
</dbReference>
<dbReference type="EnsemblPlants" id="PGSC0003DMT400043706">
    <property type="protein sequence ID" value="PGSC0003DMT400043706"/>
    <property type="gene ID" value="PGSC0003DMG400016975"/>
</dbReference>
<dbReference type="HOGENOM" id="CLU_000680_5_2_1"/>
<dbReference type="Pfam" id="PF13966">
    <property type="entry name" value="zf-RVT"/>
    <property type="match status" value="1"/>
</dbReference>
<dbReference type="Gramene" id="PGSC0003DMT400043706">
    <property type="protein sequence ID" value="PGSC0003DMT400043706"/>
    <property type="gene ID" value="PGSC0003DMG400016975"/>
</dbReference>
<reference evidence="2" key="2">
    <citation type="submission" date="2015-06" db="UniProtKB">
        <authorList>
            <consortium name="EnsemblPlants"/>
        </authorList>
    </citation>
    <scope>IDENTIFICATION</scope>
    <source>
        <strain evidence="2">DM1-3 516 R44</strain>
    </source>
</reference>
<dbReference type="InParanoid" id="M1BF38"/>
<dbReference type="CDD" id="cd06222">
    <property type="entry name" value="RNase_H_like"/>
    <property type="match status" value="1"/>
</dbReference>
<dbReference type="Gene3D" id="3.30.420.10">
    <property type="entry name" value="Ribonuclease H-like superfamily/Ribonuclease H"/>
    <property type="match status" value="1"/>
</dbReference>
<protein>
    <submittedName>
        <fullName evidence="2">RNase H family protein</fullName>
    </submittedName>
</protein>
<dbReference type="SUPFAM" id="SSF53098">
    <property type="entry name" value="Ribonuclease H-like"/>
    <property type="match status" value="1"/>
</dbReference>
<dbReference type="Proteomes" id="UP000011115">
    <property type="component" value="Unassembled WGS sequence"/>
</dbReference>
<name>M1BF38_SOLTU</name>
<dbReference type="Pfam" id="PF13456">
    <property type="entry name" value="RVT_3"/>
    <property type="match status" value="1"/>
</dbReference>
<dbReference type="InterPro" id="IPR044730">
    <property type="entry name" value="RNase_H-like_dom_plant"/>
</dbReference>
<dbReference type="InterPro" id="IPR012337">
    <property type="entry name" value="RNaseH-like_sf"/>
</dbReference>
<dbReference type="AlphaFoldDB" id="M1BF38"/>
<keyword evidence="3" id="KW-1185">Reference proteome</keyword>
<dbReference type="InterPro" id="IPR053151">
    <property type="entry name" value="RNase_H-like"/>
</dbReference>
<dbReference type="GO" id="GO:0003676">
    <property type="term" value="F:nucleic acid binding"/>
    <property type="evidence" value="ECO:0007669"/>
    <property type="project" value="InterPro"/>
</dbReference>
<dbReference type="InterPro" id="IPR036397">
    <property type="entry name" value="RNaseH_sf"/>
</dbReference>
<sequence>MRIPIVSRCWCCDTKVEETMTHLFLTAPIATRLWRQFAIFAGINIDGMHLQQLIITWWNHDAPTKLQVIYRVMPALIMWTLWKRRNTIKHGGNTTFTEMVSQIHELIRKVMKLLYPRIRLDRRDCPDFIAKIKEYKPKLYVHSVVWKPPVAQKLKCNTDGASRGNPGMCSFSFCIRDDRGDIRYARAKRIGITTNTEAEVLAIHEALEYNYCNDLMGITIETDSLSLKKMILNQWKVPWEIVERIEDIRQSLQQLDARIIHIFREGNTVADSLANEVIDTQYTTEYNNFQELPSNIRRLINMDKAQMPNLRIRNRHINTQSQEQ</sequence>
<dbReference type="InterPro" id="IPR002156">
    <property type="entry name" value="RNaseH_domain"/>
</dbReference>
<organism evidence="2 3">
    <name type="scientific">Solanum tuberosum</name>
    <name type="common">Potato</name>
    <dbReference type="NCBI Taxonomy" id="4113"/>
    <lineage>
        <taxon>Eukaryota</taxon>
        <taxon>Viridiplantae</taxon>
        <taxon>Streptophyta</taxon>
        <taxon>Embryophyta</taxon>
        <taxon>Tracheophyta</taxon>
        <taxon>Spermatophyta</taxon>
        <taxon>Magnoliopsida</taxon>
        <taxon>eudicotyledons</taxon>
        <taxon>Gunneridae</taxon>
        <taxon>Pentapetalae</taxon>
        <taxon>asterids</taxon>
        <taxon>lamiids</taxon>
        <taxon>Solanales</taxon>
        <taxon>Solanaceae</taxon>
        <taxon>Solanoideae</taxon>
        <taxon>Solaneae</taxon>
        <taxon>Solanum</taxon>
    </lineage>
</organism>
<dbReference type="GO" id="GO:0004523">
    <property type="term" value="F:RNA-DNA hybrid ribonuclease activity"/>
    <property type="evidence" value="ECO:0007669"/>
    <property type="project" value="InterPro"/>
</dbReference>
<proteinExistence type="predicted"/>
<dbReference type="OMA" id="WHNIWIE"/>
<dbReference type="eggNOG" id="KOG1075">
    <property type="taxonomic scope" value="Eukaryota"/>
</dbReference>
<evidence type="ECO:0000259" key="1">
    <source>
        <dbReference type="PROSITE" id="PS50879"/>
    </source>
</evidence>
<feature type="domain" description="RNase H type-1" evidence="1">
    <location>
        <begin position="150"/>
        <end position="279"/>
    </location>
</feature>
<accession>M1BF38</accession>
<dbReference type="InterPro" id="IPR026960">
    <property type="entry name" value="RVT-Znf"/>
</dbReference>
<evidence type="ECO:0000313" key="3">
    <source>
        <dbReference type="Proteomes" id="UP000011115"/>
    </source>
</evidence>
<reference evidence="3" key="1">
    <citation type="journal article" date="2011" name="Nature">
        <title>Genome sequence and analysis of the tuber crop potato.</title>
        <authorList>
            <consortium name="The Potato Genome Sequencing Consortium"/>
        </authorList>
    </citation>
    <scope>NUCLEOTIDE SEQUENCE [LARGE SCALE GENOMIC DNA]</scope>
    <source>
        <strain evidence="3">cv. DM1-3 516 R44</strain>
    </source>
</reference>
<dbReference type="PANTHER" id="PTHR47723:SF24">
    <property type="entry name" value="RNASE H TYPE-1 DOMAIN-CONTAINING PROTEIN"/>
    <property type="match status" value="1"/>
</dbReference>
<dbReference type="PaxDb" id="4113-PGSC0003DMT400043706"/>
<dbReference type="PANTHER" id="PTHR47723">
    <property type="entry name" value="OS05G0353850 PROTEIN"/>
    <property type="match status" value="1"/>
</dbReference>
<dbReference type="STRING" id="4113.M1BF38"/>